<gene>
    <name evidence="1" type="ORF">J2W94_000857</name>
</gene>
<evidence type="ECO:0000313" key="1">
    <source>
        <dbReference type="EMBL" id="MDR6840593.1"/>
    </source>
</evidence>
<dbReference type="EMBL" id="JAVDTT010000001">
    <property type="protein sequence ID" value="MDR6840593.1"/>
    <property type="molecule type" value="Genomic_DNA"/>
</dbReference>
<comment type="caution">
    <text evidence="1">The sequence shown here is derived from an EMBL/GenBank/DDBJ whole genome shotgun (WGS) entry which is preliminary data.</text>
</comment>
<sequence length="308" mass="32271">MVVTTRFIRELALASPSDADNARHISAASGMVVVGKFLYVIADDELHLGVFDGNGAGAGSLARLFPGELPDSAAERKALKPDLEALVRLPSFPGYPHGALLALASGSKPNRRTGALLKLDEPGRIAGEPRPYDLTFLYSSLESRFPALNIEGAVVLGDELILLQRGSKAQPESALISFPLREIFRAANPEAENVSPIAASRVQSFDLGAIEGAPLSFTDGAALPDGRIVFSAVAENTEDSYLDGPCLGAAIGIIGADGRVETMLRLEPIEKVEGIHATVQGDRICLLLVTDADDASVPAKLLGVGIPA</sequence>
<reference evidence="1 2" key="1">
    <citation type="submission" date="2023-07" db="EMBL/GenBank/DDBJ databases">
        <title>Sorghum-associated microbial communities from plants grown in Nebraska, USA.</title>
        <authorList>
            <person name="Schachtman D."/>
        </authorList>
    </citation>
    <scope>NUCLEOTIDE SEQUENCE [LARGE SCALE GENOMIC DNA]</scope>
    <source>
        <strain evidence="1 2">BE107</strain>
    </source>
</reference>
<keyword evidence="2" id="KW-1185">Reference proteome</keyword>
<dbReference type="InterPro" id="IPR053851">
    <property type="entry name" value="DUF6929"/>
</dbReference>
<name>A0ABU1RP99_9GAMM</name>
<dbReference type="Proteomes" id="UP001254759">
    <property type="component" value="Unassembled WGS sequence"/>
</dbReference>
<accession>A0ABU1RP99</accession>
<evidence type="ECO:0000313" key="2">
    <source>
        <dbReference type="Proteomes" id="UP001254759"/>
    </source>
</evidence>
<proteinExistence type="predicted"/>
<protein>
    <submittedName>
        <fullName evidence="1">Uncharacterized protein</fullName>
    </submittedName>
</protein>
<dbReference type="Pfam" id="PF22000">
    <property type="entry name" value="DUF6929"/>
    <property type="match status" value="1"/>
</dbReference>
<dbReference type="RefSeq" id="WP_310090491.1">
    <property type="nucleotide sequence ID" value="NZ_JAVDTT010000001.1"/>
</dbReference>
<organism evidence="1 2">
    <name type="scientific">Pseudoxanthomonas sacheonensis</name>
    <dbReference type="NCBI Taxonomy" id="443615"/>
    <lineage>
        <taxon>Bacteria</taxon>
        <taxon>Pseudomonadati</taxon>
        <taxon>Pseudomonadota</taxon>
        <taxon>Gammaproteobacteria</taxon>
        <taxon>Lysobacterales</taxon>
        <taxon>Lysobacteraceae</taxon>
        <taxon>Pseudoxanthomonas</taxon>
    </lineage>
</organism>